<evidence type="ECO:0000313" key="9">
    <source>
        <dbReference type="Proteomes" id="UP000070544"/>
    </source>
</evidence>
<dbReference type="InterPro" id="IPR017853">
    <property type="entry name" value="GH"/>
</dbReference>
<keyword evidence="6" id="KW-0812">Transmembrane</keyword>
<organism evidence="8 9">
    <name type="scientific">Gonapodya prolifera (strain JEL478)</name>
    <name type="common">Monoblepharis prolifera</name>
    <dbReference type="NCBI Taxonomy" id="1344416"/>
    <lineage>
        <taxon>Eukaryota</taxon>
        <taxon>Fungi</taxon>
        <taxon>Fungi incertae sedis</taxon>
        <taxon>Chytridiomycota</taxon>
        <taxon>Chytridiomycota incertae sedis</taxon>
        <taxon>Monoblepharidomycetes</taxon>
        <taxon>Monoblepharidales</taxon>
        <taxon>Gonapodyaceae</taxon>
        <taxon>Gonapodya</taxon>
    </lineage>
</organism>
<comment type="catalytic activity">
    <reaction evidence="1">
        <text>Hydrolysis of terminal non-reducing N-acetyl-D-hexosamine residues in N-acetyl-beta-D-hexosaminides.</text>
        <dbReference type="EC" id="3.2.1.52"/>
    </reaction>
</comment>
<dbReference type="EC" id="3.2.1.52" evidence="3"/>
<dbReference type="EMBL" id="KQ965751">
    <property type="protein sequence ID" value="KXS16664.1"/>
    <property type="molecule type" value="Genomic_DNA"/>
</dbReference>
<sequence>MSPTSPHSHLSPPPAPDSYTSTASVSDGSSEWGHGNPKYLASPPHLGRAGHLTSSSTAPSPTLPWYRRLLTSTSVGPAVAVAYDPSASIHAQGDAEVLIVRKSELRRVRRRYVALAVVALVAGAGCVGVGVWGGRMKGEVDALYALTTLPQPFPPIPGTNLSLLGTSLPSYIPLFPLPSYLSYTPYPPPLPFSSTYTTTNTYLPLLISPAFSTIPNPSTSLRLTRLADRTPDFLFRPAGDAATPAGNMTLAATFASFARGNGSKVVTELYVYIIGDGMLSSPNATTTTMPGFSVIPYPSLKLQLLSQAYTDAAIPLHAQSEAFALRVPSDGSAAVLVAESAVGAVRGVDTLSQLVRTAVTGDGGTLSPAPRVPFLDPSARAPPQAFAVFAAPVEVYDAPRFRYRGVFVDCARRFLPVGDVTRGAGVAEGGTLRSVVDGATWARLNVVRMGVAGEYFPLNITDARLRPLAAGAASPQEAYTSDGIKALVEYAADRGVRVVPSVEMPGGVEGWAAGWPAGVVQCEEGTTQLDLLHPNLPTILRALLAFFADAYIDPYVYVGFSSSRYSLACYRRLYANVTLERVRAVYPSFNATDSGTVTAEAILAVFSATARNQMANLGKVMVVHESWWSEGAGSGTGVGTEGVVLMVEGDGDIGKRAVKQGVKVVVGGESWGGVECGLGGVR</sequence>
<feature type="transmembrane region" description="Helical" evidence="6">
    <location>
        <begin position="112"/>
        <end position="133"/>
    </location>
</feature>
<dbReference type="Gene3D" id="3.30.379.10">
    <property type="entry name" value="Chitobiase/beta-hexosaminidase domain 2-like"/>
    <property type="match status" value="1"/>
</dbReference>
<evidence type="ECO:0000259" key="7">
    <source>
        <dbReference type="Pfam" id="PF00728"/>
    </source>
</evidence>
<dbReference type="GO" id="GO:0004563">
    <property type="term" value="F:beta-N-acetylhexosaminidase activity"/>
    <property type="evidence" value="ECO:0007669"/>
    <property type="project" value="UniProtKB-EC"/>
</dbReference>
<evidence type="ECO:0000313" key="8">
    <source>
        <dbReference type="EMBL" id="KXS16664.1"/>
    </source>
</evidence>
<dbReference type="InterPro" id="IPR029018">
    <property type="entry name" value="Hex-like_dom2"/>
</dbReference>
<keyword evidence="9" id="KW-1185">Reference proteome</keyword>
<gene>
    <name evidence="8" type="ORF">M427DRAFT_288873</name>
</gene>
<dbReference type="InterPro" id="IPR015883">
    <property type="entry name" value="Glyco_hydro_20_cat"/>
</dbReference>
<dbReference type="GO" id="GO:0016020">
    <property type="term" value="C:membrane"/>
    <property type="evidence" value="ECO:0007669"/>
    <property type="project" value="TreeGrafter"/>
</dbReference>
<feature type="compositionally biased region" description="Low complexity" evidence="5">
    <location>
        <begin position="1"/>
        <end position="10"/>
    </location>
</feature>
<dbReference type="OrthoDB" id="428480at2759"/>
<evidence type="ECO:0000256" key="2">
    <source>
        <dbReference type="ARBA" id="ARBA00006285"/>
    </source>
</evidence>
<dbReference type="PANTHER" id="PTHR22600:SF57">
    <property type="entry name" value="BETA-N-ACETYLHEXOSAMINIDASE"/>
    <property type="match status" value="1"/>
</dbReference>
<dbReference type="STRING" id="1344416.A0A139AJC3"/>
<dbReference type="PANTHER" id="PTHR22600">
    <property type="entry name" value="BETA-HEXOSAMINIDASE"/>
    <property type="match status" value="1"/>
</dbReference>
<feature type="region of interest" description="Disordered" evidence="5">
    <location>
        <begin position="1"/>
        <end position="59"/>
    </location>
</feature>
<keyword evidence="6" id="KW-0472">Membrane</keyword>
<dbReference type="SUPFAM" id="SSF51445">
    <property type="entry name" value="(Trans)glycosidases"/>
    <property type="match status" value="1"/>
</dbReference>
<evidence type="ECO:0000256" key="3">
    <source>
        <dbReference type="ARBA" id="ARBA00012663"/>
    </source>
</evidence>
<reference evidence="8 9" key="1">
    <citation type="journal article" date="2015" name="Genome Biol. Evol.">
        <title>Phylogenomic analyses indicate that early fungi evolved digesting cell walls of algal ancestors of land plants.</title>
        <authorList>
            <person name="Chang Y."/>
            <person name="Wang S."/>
            <person name="Sekimoto S."/>
            <person name="Aerts A.L."/>
            <person name="Choi C."/>
            <person name="Clum A."/>
            <person name="LaButti K.M."/>
            <person name="Lindquist E.A."/>
            <person name="Yee Ngan C."/>
            <person name="Ohm R.A."/>
            <person name="Salamov A.A."/>
            <person name="Grigoriev I.V."/>
            <person name="Spatafora J.W."/>
            <person name="Berbee M.L."/>
        </authorList>
    </citation>
    <scope>NUCLEOTIDE SEQUENCE [LARGE SCALE GENOMIC DNA]</scope>
    <source>
        <strain evidence="8 9">JEL478</strain>
    </source>
</reference>
<proteinExistence type="inferred from homology"/>
<keyword evidence="6" id="KW-1133">Transmembrane helix</keyword>
<dbReference type="SUPFAM" id="SSF55545">
    <property type="entry name" value="beta-N-acetylhexosaminidase-like domain"/>
    <property type="match status" value="1"/>
</dbReference>
<accession>A0A139AJC3</accession>
<dbReference type="AlphaFoldDB" id="A0A139AJC3"/>
<keyword evidence="4 8" id="KW-0378">Hydrolase</keyword>
<dbReference type="GO" id="GO:0005975">
    <property type="term" value="P:carbohydrate metabolic process"/>
    <property type="evidence" value="ECO:0007669"/>
    <property type="project" value="InterPro"/>
</dbReference>
<dbReference type="Proteomes" id="UP000070544">
    <property type="component" value="Unassembled WGS sequence"/>
</dbReference>
<evidence type="ECO:0000256" key="4">
    <source>
        <dbReference type="ARBA" id="ARBA00022801"/>
    </source>
</evidence>
<dbReference type="InterPro" id="IPR025705">
    <property type="entry name" value="Beta_hexosaminidase_sua/sub"/>
</dbReference>
<evidence type="ECO:0000256" key="6">
    <source>
        <dbReference type="SAM" id="Phobius"/>
    </source>
</evidence>
<dbReference type="Pfam" id="PF00728">
    <property type="entry name" value="Glyco_hydro_20"/>
    <property type="match status" value="1"/>
</dbReference>
<evidence type="ECO:0000256" key="5">
    <source>
        <dbReference type="SAM" id="MobiDB-lite"/>
    </source>
</evidence>
<name>A0A139AJC3_GONPJ</name>
<dbReference type="GO" id="GO:0030203">
    <property type="term" value="P:glycosaminoglycan metabolic process"/>
    <property type="evidence" value="ECO:0007669"/>
    <property type="project" value="TreeGrafter"/>
</dbReference>
<protein>
    <recommendedName>
        <fullName evidence="3">beta-N-acetylhexosaminidase</fullName>
        <ecNumber evidence="3">3.2.1.52</ecNumber>
    </recommendedName>
</protein>
<comment type="similarity">
    <text evidence="2">Belongs to the glycosyl hydrolase 20 family.</text>
</comment>
<feature type="compositionally biased region" description="Polar residues" evidence="5">
    <location>
        <begin position="19"/>
        <end position="29"/>
    </location>
</feature>
<evidence type="ECO:0000256" key="1">
    <source>
        <dbReference type="ARBA" id="ARBA00001231"/>
    </source>
</evidence>
<dbReference type="PRINTS" id="PR00738">
    <property type="entry name" value="GLHYDRLASE20"/>
</dbReference>
<feature type="domain" description="Glycoside hydrolase family 20 catalytic" evidence="7">
    <location>
        <begin position="401"/>
        <end position="559"/>
    </location>
</feature>
<dbReference type="Gene3D" id="3.20.20.80">
    <property type="entry name" value="Glycosidases"/>
    <property type="match status" value="1"/>
</dbReference>